<dbReference type="InterPro" id="IPR038469">
    <property type="entry name" value="tRNAHis_GuaTrfase_Thg1_sf"/>
</dbReference>
<accession>A0A6A6QU90</accession>
<feature type="domain" description="tRNAHis guanylyltransferase catalytic" evidence="3">
    <location>
        <begin position="1"/>
        <end position="136"/>
    </location>
</feature>
<dbReference type="Proteomes" id="UP000799750">
    <property type="component" value="Unassembled WGS sequence"/>
</dbReference>
<keyword evidence="5" id="KW-1185">Reference proteome</keyword>
<dbReference type="PANTHER" id="PTHR12729:SF1">
    <property type="entry name" value="TRNAHIS GUANYLYLTRANSFERASE CATALYTIC DOMAIN-CONTAINING PROTEIN"/>
    <property type="match status" value="1"/>
</dbReference>
<evidence type="ECO:0000256" key="2">
    <source>
        <dbReference type="ARBA" id="ARBA00032480"/>
    </source>
</evidence>
<evidence type="ECO:0000256" key="1">
    <source>
        <dbReference type="ARBA" id="ARBA00015443"/>
    </source>
</evidence>
<dbReference type="GO" id="GO:0000287">
    <property type="term" value="F:magnesium ion binding"/>
    <property type="evidence" value="ECO:0007669"/>
    <property type="project" value="InterPro"/>
</dbReference>
<organism evidence="4 5">
    <name type="scientific">Lophium mytilinum</name>
    <dbReference type="NCBI Taxonomy" id="390894"/>
    <lineage>
        <taxon>Eukaryota</taxon>
        <taxon>Fungi</taxon>
        <taxon>Dikarya</taxon>
        <taxon>Ascomycota</taxon>
        <taxon>Pezizomycotina</taxon>
        <taxon>Dothideomycetes</taxon>
        <taxon>Pleosporomycetidae</taxon>
        <taxon>Mytilinidiales</taxon>
        <taxon>Mytilinidiaceae</taxon>
        <taxon>Lophium</taxon>
    </lineage>
</organism>
<sequence>MKTYEAVTDTRMPSDSPMILRLDGHTFSKFTAHFARPFDERIHSAMVDTCADLLHFLPSATIAYTQSDEITLVCPRGLGCFNDRVQKVGSLAAAYTSVRFNAHLSAAVAAMPDPAVRNVETVLGSAYFDARVFGVPSVEEAVNCLIWRCRGDAVRNSVNAFARTLFSTRQLHGKRCEEVLKMMKDVGVVYEEAVPSWAVEGCIVKRELVEHVGRNGKTGEAETTRRSRAKVVDMGMRTFSDENLRLVVKKYWEEACM</sequence>
<dbReference type="AlphaFoldDB" id="A0A6A6QU90"/>
<reference evidence="4" key="1">
    <citation type="journal article" date="2020" name="Stud. Mycol.">
        <title>101 Dothideomycetes genomes: a test case for predicting lifestyles and emergence of pathogens.</title>
        <authorList>
            <person name="Haridas S."/>
            <person name="Albert R."/>
            <person name="Binder M."/>
            <person name="Bloem J."/>
            <person name="Labutti K."/>
            <person name="Salamov A."/>
            <person name="Andreopoulos B."/>
            <person name="Baker S."/>
            <person name="Barry K."/>
            <person name="Bills G."/>
            <person name="Bluhm B."/>
            <person name="Cannon C."/>
            <person name="Castanera R."/>
            <person name="Culley D."/>
            <person name="Daum C."/>
            <person name="Ezra D."/>
            <person name="Gonzalez J."/>
            <person name="Henrissat B."/>
            <person name="Kuo A."/>
            <person name="Liang C."/>
            <person name="Lipzen A."/>
            <person name="Lutzoni F."/>
            <person name="Magnuson J."/>
            <person name="Mondo S."/>
            <person name="Nolan M."/>
            <person name="Ohm R."/>
            <person name="Pangilinan J."/>
            <person name="Park H.-J."/>
            <person name="Ramirez L."/>
            <person name="Alfaro M."/>
            <person name="Sun H."/>
            <person name="Tritt A."/>
            <person name="Yoshinaga Y."/>
            <person name="Zwiers L.-H."/>
            <person name="Turgeon B."/>
            <person name="Goodwin S."/>
            <person name="Spatafora J."/>
            <person name="Crous P."/>
            <person name="Grigoriev I."/>
        </authorList>
    </citation>
    <scope>NUCLEOTIDE SEQUENCE</scope>
    <source>
        <strain evidence="4">CBS 269.34</strain>
    </source>
</reference>
<evidence type="ECO:0000259" key="3">
    <source>
        <dbReference type="Pfam" id="PF04446"/>
    </source>
</evidence>
<dbReference type="GO" id="GO:0006400">
    <property type="term" value="P:tRNA modification"/>
    <property type="evidence" value="ECO:0007669"/>
    <property type="project" value="InterPro"/>
</dbReference>
<evidence type="ECO:0000313" key="4">
    <source>
        <dbReference type="EMBL" id="KAF2494477.1"/>
    </source>
</evidence>
<evidence type="ECO:0000313" key="5">
    <source>
        <dbReference type="Proteomes" id="UP000799750"/>
    </source>
</evidence>
<dbReference type="InterPro" id="IPR024956">
    <property type="entry name" value="tRNAHis_GuaTrfase_cat"/>
</dbReference>
<name>A0A6A6QU90_9PEZI</name>
<dbReference type="OrthoDB" id="5959761at2759"/>
<protein>
    <recommendedName>
        <fullName evidence="1">tRNA(His) guanylyltransferase</fullName>
    </recommendedName>
    <alternativeName>
        <fullName evidence="2">tRNA-histidine guanylyltransferase</fullName>
    </alternativeName>
</protein>
<dbReference type="PANTHER" id="PTHR12729">
    <property type="entry name" value="TRNA(HIS) GUANYLYLTRANSFERASE-RELATED"/>
    <property type="match status" value="1"/>
</dbReference>
<dbReference type="InterPro" id="IPR007537">
    <property type="entry name" value="tRNAHis_GuaTrfase_Thg1"/>
</dbReference>
<dbReference type="Pfam" id="PF04446">
    <property type="entry name" value="Thg1"/>
    <property type="match status" value="1"/>
</dbReference>
<dbReference type="GO" id="GO:0008193">
    <property type="term" value="F:tRNA guanylyltransferase activity"/>
    <property type="evidence" value="ECO:0007669"/>
    <property type="project" value="InterPro"/>
</dbReference>
<gene>
    <name evidence="4" type="ORF">BU16DRAFT_550439</name>
</gene>
<proteinExistence type="predicted"/>
<dbReference type="EMBL" id="MU004190">
    <property type="protein sequence ID" value="KAF2494477.1"/>
    <property type="molecule type" value="Genomic_DNA"/>
</dbReference>
<dbReference type="Gene3D" id="3.30.70.3000">
    <property type="match status" value="1"/>
</dbReference>